<evidence type="ECO:0000313" key="1">
    <source>
        <dbReference type="EMBL" id="KAK4819537.1"/>
    </source>
</evidence>
<organism evidence="1 2">
    <name type="scientific">Mycteria americana</name>
    <name type="common">Wood stork</name>
    <dbReference type="NCBI Taxonomy" id="33587"/>
    <lineage>
        <taxon>Eukaryota</taxon>
        <taxon>Metazoa</taxon>
        <taxon>Chordata</taxon>
        <taxon>Craniata</taxon>
        <taxon>Vertebrata</taxon>
        <taxon>Euteleostomi</taxon>
        <taxon>Archelosauria</taxon>
        <taxon>Archosauria</taxon>
        <taxon>Dinosauria</taxon>
        <taxon>Saurischia</taxon>
        <taxon>Theropoda</taxon>
        <taxon>Coelurosauria</taxon>
        <taxon>Aves</taxon>
        <taxon>Neognathae</taxon>
        <taxon>Neoaves</taxon>
        <taxon>Aequornithes</taxon>
        <taxon>Ciconiiformes</taxon>
        <taxon>Ciconiidae</taxon>
        <taxon>Mycteria</taxon>
    </lineage>
</organism>
<name>A0AAN7N479_MYCAM</name>
<keyword evidence="2" id="KW-1185">Reference proteome</keyword>
<dbReference type="EMBL" id="JAUNZN010000006">
    <property type="protein sequence ID" value="KAK4819537.1"/>
    <property type="molecule type" value="Genomic_DNA"/>
</dbReference>
<reference evidence="1 2" key="1">
    <citation type="journal article" date="2023" name="J. Hered.">
        <title>Chromosome-level genome of the wood stork (Mycteria americana) provides insight into avian chromosome evolution.</title>
        <authorList>
            <person name="Flamio R. Jr."/>
            <person name="Ramstad K.M."/>
        </authorList>
    </citation>
    <scope>NUCLEOTIDE SEQUENCE [LARGE SCALE GENOMIC DNA]</scope>
    <source>
        <strain evidence="1">JAX WOST 10</strain>
    </source>
</reference>
<sequence>MPQGSQPLLAVMTITLYNSLKGGCREVGVSLFSQVTGNRTTGNGLKLHQGGLDWILGKMSSLKGLSSTGTGCPGKWLSHLEVFKRRVNVVLRNMERYGYTGASLAQATKMVRVLEYVMYEGKLRKKARGDPIAVCNYLMGGNRERRGALGCTGAGWEVADTGPKTEKGVLLVTSNKDELVIAGKIRSRFTYLGMLQDVKQLRFPQPLLIRLVLQTLHQLRCPSLATLQHLNVSLVHLVALFKVNGAACSSAAAKEAVWALPAEQRSIALILEGLLEEK</sequence>
<accession>A0AAN7N479</accession>
<gene>
    <name evidence="1" type="ORF">QYF61_006294</name>
</gene>
<comment type="caution">
    <text evidence="1">The sequence shown here is derived from an EMBL/GenBank/DDBJ whole genome shotgun (WGS) entry which is preliminary data.</text>
</comment>
<dbReference type="AlphaFoldDB" id="A0AAN7N479"/>
<evidence type="ECO:0000313" key="2">
    <source>
        <dbReference type="Proteomes" id="UP001333110"/>
    </source>
</evidence>
<feature type="non-terminal residue" evidence="1">
    <location>
        <position position="278"/>
    </location>
</feature>
<proteinExistence type="predicted"/>
<dbReference type="Proteomes" id="UP001333110">
    <property type="component" value="Unassembled WGS sequence"/>
</dbReference>
<protein>
    <submittedName>
        <fullName evidence="1">Uncharacterized protein</fullName>
    </submittedName>
</protein>